<evidence type="ECO:0000313" key="9">
    <source>
        <dbReference type="EMBL" id="KAF7273187.1"/>
    </source>
</evidence>
<dbReference type="AlphaFoldDB" id="A0A834I5S7"/>
<protein>
    <recommendedName>
        <fullName evidence="6">Carboxylic ester hydrolase</fullName>
        <ecNumber evidence="6">3.1.1.-</ecNumber>
    </recommendedName>
</protein>
<dbReference type="EC" id="3.1.1.-" evidence="6"/>
<dbReference type="InterPro" id="IPR029058">
    <property type="entry name" value="AB_hydrolase_fold"/>
</dbReference>
<comment type="similarity">
    <text evidence="1 6">Belongs to the type-B carboxylesterase/lipase family.</text>
</comment>
<dbReference type="PANTHER" id="PTHR43142">
    <property type="entry name" value="CARBOXYLIC ESTER HYDROLASE"/>
    <property type="match status" value="1"/>
</dbReference>
<dbReference type="SUPFAM" id="SSF53474">
    <property type="entry name" value="alpha/beta-Hydrolases"/>
    <property type="match status" value="1"/>
</dbReference>
<dbReference type="GO" id="GO:0052689">
    <property type="term" value="F:carboxylic ester hydrolase activity"/>
    <property type="evidence" value="ECO:0007669"/>
    <property type="project" value="UniProtKB-KW"/>
</dbReference>
<evidence type="ECO:0000256" key="2">
    <source>
        <dbReference type="ARBA" id="ARBA00022487"/>
    </source>
</evidence>
<name>A0A834I5S7_RHYFE</name>
<dbReference type="InterPro" id="IPR019826">
    <property type="entry name" value="Carboxylesterase_B_AS"/>
</dbReference>
<dbReference type="Proteomes" id="UP000625711">
    <property type="component" value="Unassembled WGS sequence"/>
</dbReference>
<keyword evidence="4" id="KW-1015">Disulfide bond</keyword>
<evidence type="ECO:0000256" key="1">
    <source>
        <dbReference type="ARBA" id="ARBA00005964"/>
    </source>
</evidence>
<keyword evidence="7" id="KW-0732">Signal</keyword>
<keyword evidence="2" id="KW-0719">Serine esterase</keyword>
<evidence type="ECO:0000256" key="6">
    <source>
        <dbReference type="RuleBase" id="RU361235"/>
    </source>
</evidence>
<feature type="domain" description="Carboxylesterase type B" evidence="8">
    <location>
        <begin position="17"/>
        <end position="543"/>
    </location>
</feature>
<keyword evidence="10" id="KW-1185">Reference proteome</keyword>
<dbReference type="InterPro" id="IPR002018">
    <property type="entry name" value="CarbesteraseB"/>
</dbReference>
<organism evidence="9 10">
    <name type="scientific">Rhynchophorus ferrugineus</name>
    <name type="common">Red palm weevil</name>
    <name type="synonym">Curculio ferrugineus</name>
    <dbReference type="NCBI Taxonomy" id="354439"/>
    <lineage>
        <taxon>Eukaryota</taxon>
        <taxon>Metazoa</taxon>
        <taxon>Ecdysozoa</taxon>
        <taxon>Arthropoda</taxon>
        <taxon>Hexapoda</taxon>
        <taxon>Insecta</taxon>
        <taxon>Pterygota</taxon>
        <taxon>Neoptera</taxon>
        <taxon>Endopterygota</taxon>
        <taxon>Coleoptera</taxon>
        <taxon>Polyphaga</taxon>
        <taxon>Cucujiformia</taxon>
        <taxon>Curculionidae</taxon>
        <taxon>Dryophthorinae</taxon>
        <taxon>Rhynchophorus</taxon>
    </lineage>
</organism>
<feature type="chain" id="PRO_5032883968" description="Carboxylic ester hydrolase" evidence="7">
    <location>
        <begin position="16"/>
        <end position="559"/>
    </location>
</feature>
<dbReference type="Gene3D" id="3.40.50.1820">
    <property type="entry name" value="alpha/beta hydrolase"/>
    <property type="match status" value="1"/>
</dbReference>
<evidence type="ECO:0000256" key="3">
    <source>
        <dbReference type="ARBA" id="ARBA00022801"/>
    </source>
</evidence>
<sequence>MFWILILAFLQLSRAIIVDLPDGKIQGIIESTLIGTQYNSFLAIRYAAPPVGELRFQPPVAVTPWDDVYDATSEKHVCYQVYEDSEKESEDCLFINVFSPKDLTVSRVENDLPVMVFIHGGAFEQGAGYMIEGGVGPKFFMNENIVVAAFNYRLGPFGFLSTGDDVIPGNIGLKDQLFALEWIQKNIQYFGGDPTKVTIFGQSAGASSVSYQILSPKSQGLFRGAIQESGSALSPWAYQRNSTKISYLTAQYVDTNYSGTTSQELLDFLRSVPASAIDQASAALNNDYADYNNLQVSKGFLYTPVIEVPHDGAFLTEPMYELFKSGQYNQIPTIIGMNAEEMMSLIEGDSSGLWYAYDTQPEILVPFNLHIDDVDLKVELGSEIRDFFGGPGGFENNLANCIRFHSFFDFDKAQIKQAQLMSAHSTVYFYNFAYSGLMGNNKDRLEGTGNVTHGEELNYIFSRWYSDEIPDNTNPAYFPDADTVVHNNILSMWTNFVKYLNPTPDYDQLTKWDPVDASQFKHLEIWPQSIMINDYPKSDMYLFWDQLYKNYAVPPLDTF</sequence>
<feature type="signal peptide" evidence="7">
    <location>
        <begin position="1"/>
        <end position="15"/>
    </location>
</feature>
<dbReference type="OrthoDB" id="19653at2759"/>
<proteinExistence type="inferred from homology"/>
<dbReference type="Pfam" id="PF00135">
    <property type="entry name" value="COesterase"/>
    <property type="match status" value="1"/>
</dbReference>
<dbReference type="PROSITE" id="PS00941">
    <property type="entry name" value="CARBOXYLESTERASE_B_2"/>
    <property type="match status" value="1"/>
</dbReference>
<evidence type="ECO:0000256" key="4">
    <source>
        <dbReference type="ARBA" id="ARBA00023157"/>
    </source>
</evidence>
<accession>A0A834I5S7</accession>
<comment type="caution">
    <text evidence="9">The sequence shown here is derived from an EMBL/GenBank/DDBJ whole genome shotgun (WGS) entry which is preliminary data.</text>
</comment>
<dbReference type="EMBL" id="JAACXV010013540">
    <property type="protein sequence ID" value="KAF7273187.1"/>
    <property type="molecule type" value="Genomic_DNA"/>
</dbReference>
<evidence type="ECO:0000256" key="7">
    <source>
        <dbReference type="SAM" id="SignalP"/>
    </source>
</evidence>
<gene>
    <name evidence="9" type="ORF">GWI33_014106</name>
</gene>
<evidence type="ECO:0000313" key="10">
    <source>
        <dbReference type="Proteomes" id="UP000625711"/>
    </source>
</evidence>
<evidence type="ECO:0000259" key="8">
    <source>
        <dbReference type="Pfam" id="PF00135"/>
    </source>
</evidence>
<reference evidence="9" key="1">
    <citation type="submission" date="2020-08" db="EMBL/GenBank/DDBJ databases">
        <title>Genome sequencing and assembly of the red palm weevil Rhynchophorus ferrugineus.</title>
        <authorList>
            <person name="Dias G.B."/>
            <person name="Bergman C.M."/>
            <person name="Manee M."/>
        </authorList>
    </citation>
    <scope>NUCLEOTIDE SEQUENCE</scope>
    <source>
        <strain evidence="9">AA-2017</strain>
        <tissue evidence="9">Whole larva</tissue>
    </source>
</reference>
<keyword evidence="3 6" id="KW-0378">Hydrolase</keyword>
<dbReference type="PANTHER" id="PTHR43142:SF1">
    <property type="entry name" value="CARBOXYLIC ESTER HYDROLASE"/>
    <property type="match status" value="1"/>
</dbReference>
<evidence type="ECO:0000256" key="5">
    <source>
        <dbReference type="ARBA" id="ARBA00023180"/>
    </source>
</evidence>
<dbReference type="PROSITE" id="PS00122">
    <property type="entry name" value="CARBOXYLESTERASE_B_1"/>
    <property type="match status" value="1"/>
</dbReference>
<keyword evidence="5" id="KW-0325">Glycoprotein</keyword>
<dbReference type="InterPro" id="IPR019819">
    <property type="entry name" value="Carboxylesterase_B_CS"/>
</dbReference>